<gene>
    <name evidence="3" type="ORF">CLV27_1293</name>
</gene>
<dbReference type="AlphaFoldDB" id="A0A4V2PD62"/>
<accession>A0A4V2PD62</accession>
<dbReference type="SUPFAM" id="SSF52833">
    <property type="entry name" value="Thioredoxin-like"/>
    <property type="match status" value="1"/>
</dbReference>
<dbReference type="Gene3D" id="3.40.30.10">
    <property type="entry name" value="Glutaredoxin"/>
    <property type="match status" value="1"/>
</dbReference>
<evidence type="ECO:0000259" key="2">
    <source>
        <dbReference type="Pfam" id="PF00578"/>
    </source>
</evidence>
<dbReference type="GO" id="GO:0016491">
    <property type="term" value="F:oxidoreductase activity"/>
    <property type="evidence" value="ECO:0007669"/>
    <property type="project" value="InterPro"/>
</dbReference>
<dbReference type="RefSeq" id="WP_132526982.1">
    <property type="nucleotide sequence ID" value="NZ_SMFV01000004.1"/>
</dbReference>
<evidence type="ECO:0000313" key="3">
    <source>
        <dbReference type="EMBL" id="TCK03976.1"/>
    </source>
</evidence>
<organism evidence="3 4">
    <name type="scientific">Phorcysia thermohydrogeniphila</name>
    <dbReference type="NCBI Taxonomy" id="936138"/>
    <lineage>
        <taxon>Bacteria</taxon>
        <taxon>Pseudomonadati</taxon>
        <taxon>Aquificota</taxon>
        <taxon>Aquificia</taxon>
        <taxon>Desulfurobacteriales</taxon>
        <taxon>Desulfurobacteriaceae</taxon>
        <taxon>Phorcysia</taxon>
    </lineage>
</organism>
<protein>
    <submittedName>
        <fullName evidence="3">Peroxiredoxin</fullName>
    </submittedName>
</protein>
<proteinExistence type="predicted"/>
<name>A0A4V2PD62_9BACT</name>
<feature type="domain" description="Alkyl hydroperoxide reductase subunit C/ Thiol specific antioxidant" evidence="2">
    <location>
        <begin position="65"/>
        <end position="179"/>
    </location>
</feature>
<dbReference type="GO" id="GO:0016209">
    <property type="term" value="F:antioxidant activity"/>
    <property type="evidence" value="ECO:0007669"/>
    <property type="project" value="InterPro"/>
</dbReference>
<dbReference type="OrthoDB" id="14972at2"/>
<dbReference type="Proteomes" id="UP000295777">
    <property type="component" value="Unassembled WGS sequence"/>
</dbReference>
<evidence type="ECO:0000313" key="4">
    <source>
        <dbReference type="Proteomes" id="UP000295777"/>
    </source>
</evidence>
<reference evidence="3 4" key="1">
    <citation type="submission" date="2019-03" db="EMBL/GenBank/DDBJ databases">
        <title>Genomic Encyclopedia of Archaeal and Bacterial Type Strains, Phase II (KMG-II): from individual species to whole genera.</title>
        <authorList>
            <person name="Goeker M."/>
        </authorList>
    </citation>
    <scope>NUCLEOTIDE SEQUENCE [LARGE SCALE GENOMIC DNA]</scope>
    <source>
        <strain evidence="3 4">DSM 24425</strain>
    </source>
</reference>
<feature type="signal peptide" evidence="1">
    <location>
        <begin position="1"/>
        <end position="20"/>
    </location>
</feature>
<dbReference type="InterPro" id="IPR036249">
    <property type="entry name" value="Thioredoxin-like_sf"/>
</dbReference>
<dbReference type="Pfam" id="PF00578">
    <property type="entry name" value="AhpC-TSA"/>
    <property type="match status" value="1"/>
</dbReference>
<comment type="caution">
    <text evidence="3">The sequence shown here is derived from an EMBL/GenBank/DDBJ whole genome shotgun (WGS) entry which is preliminary data.</text>
</comment>
<dbReference type="EMBL" id="SMFV01000004">
    <property type="protein sequence ID" value="TCK03976.1"/>
    <property type="molecule type" value="Genomic_DNA"/>
</dbReference>
<dbReference type="InterPro" id="IPR000866">
    <property type="entry name" value="AhpC/TSA"/>
</dbReference>
<feature type="chain" id="PRO_5020599550" evidence="1">
    <location>
        <begin position="21"/>
        <end position="204"/>
    </location>
</feature>
<keyword evidence="1" id="KW-0732">Signal</keyword>
<sequence length="204" mass="23347">MGILKASLLITLLLSSTALADWYILIPKKPPARREKPRNVPLPQLKPNKIEAKPYRIEVRKILSPDFAIRTLELKKITKKDLEGRKVVIVFLKNLYSPLSELLLSTLQEIAKKEKNLVILAVDINDADFPILRKFKESMGLKDIVVTADSYVYIEFKERLKVLNVPSLVVIDKYGFIRFFANEIEEEKITSASKELEKILKSLG</sequence>
<evidence type="ECO:0000256" key="1">
    <source>
        <dbReference type="SAM" id="SignalP"/>
    </source>
</evidence>
<keyword evidence="4" id="KW-1185">Reference proteome</keyword>